<feature type="compositionally biased region" description="Basic and acidic residues" evidence="8">
    <location>
        <begin position="280"/>
        <end position="303"/>
    </location>
</feature>
<dbReference type="SMART" id="SM00382">
    <property type="entry name" value="AAA"/>
    <property type="match status" value="2"/>
</dbReference>
<feature type="region of interest" description="Disordered" evidence="8">
    <location>
        <begin position="257"/>
        <end position="451"/>
    </location>
</feature>
<evidence type="ECO:0000259" key="9">
    <source>
        <dbReference type="PROSITE" id="PS51712"/>
    </source>
</evidence>
<comment type="similarity">
    <text evidence="7">Belongs to the TRAFAC class TrmE-Era-EngA-EngB-Septin-like GTPase superfamily. EngA (Der) GTPase family.</text>
</comment>
<dbReference type="InterPro" id="IPR016055">
    <property type="entry name" value="A-D-PHexomutase_a/b/a-I/II/III"/>
</dbReference>
<feature type="compositionally biased region" description="Basic residues" evidence="8">
    <location>
        <begin position="363"/>
        <end position="374"/>
    </location>
</feature>
<dbReference type="InterPro" id="IPR056729">
    <property type="entry name" value="GMPPB_C"/>
</dbReference>
<dbReference type="Gene3D" id="3.40.120.10">
    <property type="entry name" value="Alpha-D-Glucose-1,6-Bisphosphate, subunit A, domain 3"/>
    <property type="match status" value="3"/>
</dbReference>
<dbReference type="PRINTS" id="PR00326">
    <property type="entry name" value="GTP1OBG"/>
</dbReference>
<accession>A0A6G8PXJ0</accession>
<dbReference type="NCBIfam" id="TIGR00231">
    <property type="entry name" value="small_GTP"/>
    <property type="match status" value="1"/>
</dbReference>
<dbReference type="PANTHER" id="PTHR22572">
    <property type="entry name" value="SUGAR-1-PHOSPHATE GUANYL TRANSFERASE"/>
    <property type="match status" value="1"/>
</dbReference>
<evidence type="ECO:0000256" key="8">
    <source>
        <dbReference type="SAM" id="MobiDB-lite"/>
    </source>
</evidence>
<keyword evidence="4" id="KW-0677">Repeat</keyword>
<dbReference type="PROSITE" id="PS51712">
    <property type="entry name" value="G_ENGA"/>
    <property type="match status" value="1"/>
</dbReference>
<dbReference type="InterPro" id="IPR031166">
    <property type="entry name" value="G_ENGA"/>
</dbReference>
<keyword evidence="5" id="KW-0547">Nucleotide-binding</keyword>
<keyword evidence="3" id="KW-0690">Ribosome biogenesis</keyword>
<dbReference type="InterPro" id="IPR029044">
    <property type="entry name" value="Nucleotide-diphossugar_trans"/>
</dbReference>
<evidence type="ECO:0000256" key="4">
    <source>
        <dbReference type="ARBA" id="ARBA00022737"/>
    </source>
</evidence>
<dbReference type="Gene3D" id="3.30.310.50">
    <property type="entry name" value="Alpha-D-phosphohexomutase, C-terminal domain"/>
    <property type="match status" value="1"/>
</dbReference>
<dbReference type="InterPro" id="IPR005844">
    <property type="entry name" value="A-D-PHexomutase_a/b/a-I"/>
</dbReference>
<evidence type="ECO:0000256" key="7">
    <source>
        <dbReference type="PROSITE-ProRule" id="PRU01049"/>
    </source>
</evidence>
<dbReference type="Pfam" id="PF01926">
    <property type="entry name" value="MMR_HSR1"/>
    <property type="match status" value="2"/>
</dbReference>
<dbReference type="Proteomes" id="UP000502706">
    <property type="component" value="Chromosome"/>
</dbReference>
<evidence type="ECO:0000256" key="1">
    <source>
        <dbReference type="ARBA" id="ARBA00007274"/>
    </source>
</evidence>
<evidence type="ECO:0000313" key="10">
    <source>
        <dbReference type="EMBL" id="QIN78906.1"/>
    </source>
</evidence>
<dbReference type="FunFam" id="3.40.50.300:FF:000057">
    <property type="entry name" value="GTPase Der"/>
    <property type="match status" value="1"/>
</dbReference>
<dbReference type="Gene3D" id="2.160.10.10">
    <property type="entry name" value="Hexapeptide repeat proteins"/>
    <property type="match status" value="1"/>
</dbReference>
<evidence type="ECO:0000256" key="2">
    <source>
        <dbReference type="ARBA" id="ARBA00010231"/>
    </source>
</evidence>
<dbReference type="Gene3D" id="3.90.550.10">
    <property type="entry name" value="Spore Coat Polysaccharide Biosynthesis Protein SpsA, Chain A"/>
    <property type="match status" value="1"/>
</dbReference>
<gene>
    <name evidence="10" type="ORF">GBA65_10650</name>
</gene>
<feature type="compositionally biased region" description="Basic and acidic residues" evidence="8">
    <location>
        <begin position="420"/>
        <end position="440"/>
    </location>
</feature>
<reference evidence="10 11" key="1">
    <citation type="submission" date="2019-10" db="EMBL/GenBank/DDBJ databases">
        <title>Rubrobacter sp nov SCSIO 52915 isolated from a deep-sea sediment in the South China Sea.</title>
        <authorList>
            <person name="Chen R.W."/>
        </authorList>
    </citation>
    <scope>NUCLEOTIDE SEQUENCE [LARGE SCALE GENOMIC DNA]</scope>
    <source>
        <strain evidence="10 11">SCSIO 52915</strain>
    </source>
</reference>
<name>A0A6G8PXJ0_9ACTN</name>
<dbReference type="CDD" id="cd01894">
    <property type="entry name" value="EngA1"/>
    <property type="match status" value="1"/>
</dbReference>
<dbReference type="SUPFAM" id="SSF53448">
    <property type="entry name" value="Nucleotide-diphospho-sugar transferases"/>
    <property type="match status" value="1"/>
</dbReference>
<dbReference type="KEGG" id="rmar:GBA65_10650"/>
<feature type="compositionally biased region" description="Low complexity" evidence="8">
    <location>
        <begin position="261"/>
        <end position="275"/>
    </location>
</feature>
<dbReference type="GO" id="GO:0005525">
    <property type="term" value="F:GTP binding"/>
    <property type="evidence" value="ECO:0007669"/>
    <property type="project" value="UniProtKB-KW"/>
</dbReference>
<sequence length="1348" mass="144528">MSRLPVVAIVGAPNVGKSTLVNRILGRRQSVVADEPGTTRDRSYSRAEWAGREFSLVDTGGMEPTAKTGLEALVTLQARVAVEEADVIIHLADSRLGVTEADAAIARELRGSGKPVLLAANKLDNPADDTARYDFYALGEGEPHAVSAVHGIGTGDLLDEIVALLPEAEPEEEAPYPKVAVVGRPNVGKSTLLNRLLGAERAVVSEVAGTTTDAVAHEISAPEGASVPGGRFLLLDTAGINRSARRASGVPYYSTLKTEGPSAAPTSPCSSSTPSRARRGGPEARPTDRGGRTKLRGAREQERPRRRVPAAGDRGRRRLPHDGPQAAAPGHLRPLGRRRERRGAARRPIAQLVQHQGPDPRGRRVRQRAHRAHPPARERQDPLRHPDRHRPAPLLRLRHPPERRPRRLPPLPGELLPRALRPEGRERQAAPEEQPLDRPRPACGTEPLVGDPCVAGKIPVRKNATGRPHQRPAEAAGEGREYVSFGSWGLAPRTLAPLACSGGRAGRRGSLVKAVIMAGGQGTRLRPLTSNQPKPMIPIVGVPCMEHIVTLLKRHGIEEIVVTLQFMPDEIRDYFGDGSEWGVSMSYSVEDAPAGTAGSVKLAEEHLKGERVLVISGDALTDCDLGAVLAFHEERKAEATMVLKSVENPLEFGVVITEGDGRIVRFLEKPTWGQVFSDTVNTGIYLLEPSVLEEIPAEGEYDFSKELFPRLLDAGRPLYGYVTEEYWEDIGTLEQYMKAQRDVLDGRMRGARPPGTRLRENVYVGARAQVDDEALEGPVVIGENVRVDEGARVSPYSVIGDNVVVASGASVERSVVAEGTYVGEGAEILDALVGRNSYIQERARILERSALGDDVIVGEGATIAPEVKVFPHKTVESGANVTQSLIYETMGLRTVFKGGIVQGKFNVDLTPEFVVRLASSVGTELDPGEIVSLGRDSTRSAQVAKRHMSGALMATGVNVRDLRAVHAGVVRHDVLAGKSSAGAHMRAGEDPDDVEILFFSSDATPMSEAEQRSVEKVFVREEYRRAHGPDVGELIYPGRAVEQYVERLESAQKETKTRGATVVVDFSGGVAGLVASRVFARLGIGAVVVEGFTNANASTTGARRTSLTDALDRVGRIVPTVGAAFGAVVGPTGEDVQFVDDQGEFVPPDVMLACLISRLRPRKAVLPISLSSGYDDLVREGGGAAQRSRAGLGNVALKAAREGADVAGLADGRFVFPAFLPAPDCFITLLRALEAFGGGDGDGALSSVRGRFGESFGSVERRRLECPWAAKGRVMRGLAERFGGDPDAILTDGVKLNLEDGGSSWVLMLPDPDNPLFYVYAETGADGENADRVLDEYAGLVEGLIREG</sequence>
<dbReference type="SUPFAM" id="SSF53738">
    <property type="entry name" value="Phosphoglucomutase, first 3 domains"/>
    <property type="match status" value="3"/>
</dbReference>
<organism evidence="10 11">
    <name type="scientific">Rubrobacter marinus</name>
    <dbReference type="NCBI Taxonomy" id="2653852"/>
    <lineage>
        <taxon>Bacteria</taxon>
        <taxon>Bacillati</taxon>
        <taxon>Actinomycetota</taxon>
        <taxon>Rubrobacteria</taxon>
        <taxon>Rubrobacterales</taxon>
        <taxon>Rubrobacteraceae</taxon>
        <taxon>Rubrobacter</taxon>
    </lineage>
</organism>
<dbReference type="Pfam" id="PF25087">
    <property type="entry name" value="GMPPB_C"/>
    <property type="match status" value="1"/>
</dbReference>
<dbReference type="InterPro" id="IPR036900">
    <property type="entry name" value="A-D-PHexomutase_C_sf"/>
</dbReference>
<feature type="domain" description="EngA-type G" evidence="9">
    <location>
        <begin position="5"/>
        <end position="169"/>
    </location>
</feature>
<dbReference type="InterPro" id="IPR027417">
    <property type="entry name" value="P-loop_NTPase"/>
</dbReference>
<dbReference type="Pfam" id="PF02878">
    <property type="entry name" value="PGM_PMM_I"/>
    <property type="match status" value="1"/>
</dbReference>
<dbReference type="Gene3D" id="3.40.50.300">
    <property type="entry name" value="P-loop containing nucleotide triphosphate hydrolases"/>
    <property type="match status" value="2"/>
</dbReference>
<feature type="compositionally biased region" description="Basic and acidic residues" evidence="8">
    <location>
        <begin position="375"/>
        <end position="385"/>
    </location>
</feature>
<dbReference type="CDD" id="cd04181">
    <property type="entry name" value="NTP_transferase"/>
    <property type="match status" value="1"/>
</dbReference>
<protein>
    <submittedName>
        <fullName evidence="10">GTP-binding protein</fullName>
    </submittedName>
</protein>
<dbReference type="GO" id="GO:0016868">
    <property type="term" value="F:intramolecular phosphotransferase activity"/>
    <property type="evidence" value="ECO:0007669"/>
    <property type="project" value="InterPro"/>
</dbReference>
<dbReference type="SUPFAM" id="SSF51161">
    <property type="entry name" value="Trimeric LpxA-like enzymes"/>
    <property type="match status" value="1"/>
</dbReference>
<evidence type="ECO:0000313" key="11">
    <source>
        <dbReference type="Proteomes" id="UP000502706"/>
    </source>
</evidence>
<comment type="similarity">
    <text evidence="2">Belongs to the phosphohexose mutase family.</text>
</comment>
<evidence type="ECO:0000256" key="5">
    <source>
        <dbReference type="ARBA" id="ARBA00022741"/>
    </source>
</evidence>
<feature type="compositionally biased region" description="Basic residues" evidence="8">
    <location>
        <begin position="334"/>
        <end position="345"/>
    </location>
</feature>
<dbReference type="GO" id="GO:0042254">
    <property type="term" value="P:ribosome biogenesis"/>
    <property type="evidence" value="ECO:0007669"/>
    <property type="project" value="UniProtKB-KW"/>
</dbReference>
<keyword evidence="11" id="KW-1185">Reference proteome</keyword>
<dbReference type="GO" id="GO:0005975">
    <property type="term" value="P:carbohydrate metabolic process"/>
    <property type="evidence" value="ECO:0007669"/>
    <property type="project" value="InterPro"/>
</dbReference>
<dbReference type="Pfam" id="PF00483">
    <property type="entry name" value="NTP_transferase"/>
    <property type="match status" value="1"/>
</dbReference>
<dbReference type="EMBL" id="CP045121">
    <property type="protein sequence ID" value="QIN78906.1"/>
    <property type="molecule type" value="Genomic_DNA"/>
</dbReference>
<dbReference type="InterPro" id="IPR005225">
    <property type="entry name" value="Small_GTP-bd"/>
</dbReference>
<dbReference type="SUPFAM" id="SSF55957">
    <property type="entry name" value="Phosphoglucomutase, C-terminal domain"/>
    <property type="match status" value="1"/>
</dbReference>
<comment type="similarity">
    <text evidence="1">Belongs to the transferase hexapeptide repeat family.</text>
</comment>
<evidence type="ECO:0000256" key="3">
    <source>
        <dbReference type="ARBA" id="ARBA00022517"/>
    </source>
</evidence>
<dbReference type="InterPro" id="IPR005835">
    <property type="entry name" value="NTP_transferase_dom"/>
</dbReference>
<dbReference type="SUPFAM" id="SSF52540">
    <property type="entry name" value="P-loop containing nucleoside triphosphate hydrolases"/>
    <property type="match status" value="2"/>
</dbReference>
<proteinExistence type="inferred from homology"/>
<keyword evidence="6" id="KW-0342">GTP-binding</keyword>
<dbReference type="InterPro" id="IPR011004">
    <property type="entry name" value="Trimer_LpxA-like_sf"/>
</dbReference>
<dbReference type="InterPro" id="IPR006073">
    <property type="entry name" value="GTP-bd"/>
</dbReference>
<dbReference type="InterPro" id="IPR050486">
    <property type="entry name" value="Mannose-1P_guanyltransferase"/>
</dbReference>
<dbReference type="InterPro" id="IPR003593">
    <property type="entry name" value="AAA+_ATPase"/>
</dbReference>
<evidence type="ECO:0000256" key="6">
    <source>
        <dbReference type="ARBA" id="ARBA00023134"/>
    </source>
</evidence>